<comment type="caution">
    <text evidence="2">The sequence shown here is derived from an EMBL/GenBank/DDBJ whole genome shotgun (WGS) entry which is preliminary data.</text>
</comment>
<name>A0A4S2J9K3_9HYME</name>
<dbReference type="EMBL" id="QBLH01003978">
    <property type="protein sequence ID" value="TGZ31971.1"/>
    <property type="molecule type" value="Genomic_DNA"/>
</dbReference>
<feature type="region of interest" description="Disordered" evidence="1">
    <location>
        <begin position="1013"/>
        <end position="1039"/>
    </location>
</feature>
<evidence type="ECO:0000313" key="2">
    <source>
        <dbReference type="EMBL" id="TGZ31971.1"/>
    </source>
</evidence>
<sequence length="1551" mass="173417">MSISSVVAPTMSAGRPGAGRRTATNAASAIRNTRRLPAGIRNEPRVTRSNEYQMHTSSANAERLTRMRARTLDVRFHPIPENWPTRLELSPIPLSREGPTCHLGEDRGKGNAGEDASRVSSSCSLIPRESLVSPTSTKTRGCRPSSSPMLPATRRRLRREMGFFNLRFAFSSSLSLVRMYFIAYHCKVTPADAINSTLKYCARCRCLAVSITPRQRTVRHNNMVASRFPPEPLTIPRIPNSECTTFFYGHQRPGVHGLTRVAALFAELFPSRRDHFAPPSVNHKRRGILRKRRRFRGRFRDGHHPPSSRLGCNENIGCSVFVFSSRNVALLALIHRSPVKLDAATDPFENKEKEEDQNCCVRVRCVLASDHGERNAASHRLYAPKALLNRPAELHRVLPTSVRYGVDLVYFWPDYYLEYPERRASGGWGGGISAWGIGLPGPTPTPTPKERTRNIPIHYNYQIIPMLARIEGKEPEIRDSHYRNLTSYYIDTAALRESRMGALRENVPHEIRAQVNNYVIENQSLHAAHVILRFPAPVCDAQIDHRFFSFNPILKSEEIPDSVSRVSPSRDTRGKRQRHEQRAFVILIVRTGGIKTTNCNGANFGRDINARNHRRRTNATGVARRNSSTEKRFINDTRQREDERVNQGPSSTRLAVLPSEWLVSAKIGFLRIIRPFSSSGVIGITQTHGKHSIQITGIQAGGNGLNSDDNVAYHRSYFLPASTPRAPPPISRNHLPRLTFSDFGQSRESTRWTDVRAARAILATIHAGVIGDRKASRALTGTAEMLQASLHLRPRTYNSIRSRGNWDVQCLPFANGLPTIARSENAARTQPTSRNNSIVPRFYESLLKPVITAARIPARARARTWARDELRDATSLLAVHYPRPGFFRCKRKMTRPTSSHNIGQAAIRSLGVNVAYILFGIRSLRMRHVYDKSNFRRSTHLVHERDFDRPAPSLLRSLEARELSAAKALDDTTVHVPLSESNSHWNLAFTDDETAASRRIGPASNTVKIRHNRTSRGLPRDEGGRRRVKPAENDAARGTGTRSLCTDHLVTRRRVSILGLYVNSRFRRTIGVLRAPPGSATVRRRTRGLLRPRGLSYQIDAPTKRSRPGLLPASAALAPRSRSGPNRIALNASEREGRDAQTGSDWPAPGTSLRAATLAYKLPDNVDGSSKGWAIAGICPVRSACITIAGRYTRISPRDRNRDRNEISTYGRNFDLLPFDPRADHANTPNVTRPSFWSTTRFQPRAVSEGRFLISYLSNERMNGIPLAVSPARGTSGMRTRGSRNSKDEITLRGIPESVIRTRQLDGNGNVVSLWYPTCCGTRGARLGYSIYSICIHIVPAREFKPTTPGACHPGLLAAGRTAANPKAKGDPRGVAHAPAKPFSLPRGLTYTNHQKLETLFAEGPCEANVNQRETLPQELLADLIVYKLLLCRECRVLIVIDTDECAYQVQDRAHVHRKEIVDGNVYSLSPWVFIIVTRSRKLFHVSAILAGSYRIICAKRYFANTNSLSLRATSAFADAINRPHNRSWSADCHFFGDTPRDPMKKPTEES</sequence>
<evidence type="ECO:0000313" key="3">
    <source>
        <dbReference type="Proteomes" id="UP000310200"/>
    </source>
</evidence>
<reference evidence="2 3" key="1">
    <citation type="journal article" date="2019" name="Philos. Trans. R. Soc. Lond., B, Biol. Sci.">
        <title>Ant behaviour and brain gene expression of defending hosts depend on the ecological success of the intruding social parasite.</title>
        <authorList>
            <person name="Kaur R."/>
            <person name="Stoldt M."/>
            <person name="Jongepier E."/>
            <person name="Feldmeyer B."/>
            <person name="Menzel F."/>
            <person name="Bornberg-Bauer E."/>
            <person name="Foitzik S."/>
        </authorList>
    </citation>
    <scope>NUCLEOTIDE SEQUENCE [LARGE SCALE GENOMIC DNA]</scope>
    <source>
        <tissue evidence="2">Whole body</tissue>
    </source>
</reference>
<organism evidence="2 3">
    <name type="scientific">Temnothorax longispinosus</name>
    <dbReference type="NCBI Taxonomy" id="300112"/>
    <lineage>
        <taxon>Eukaryota</taxon>
        <taxon>Metazoa</taxon>
        <taxon>Ecdysozoa</taxon>
        <taxon>Arthropoda</taxon>
        <taxon>Hexapoda</taxon>
        <taxon>Insecta</taxon>
        <taxon>Pterygota</taxon>
        <taxon>Neoptera</taxon>
        <taxon>Endopterygota</taxon>
        <taxon>Hymenoptera</taxon>
        <taxon>Apocrita</taxon>
        <taxon>Aculeata</taxon>
        <taxon>Formicoidea</taxon>
        <taxon>Formicidae</taxon>
        <taxon>Myrmicinae</taxon>
        <taxon>Temnothorax</taxon>
    </lineage>
</organism>
<feature type="region of interest" description="Disordered" evidence="1">
    <location>
        <begin position="98"/>
        <end position="151"/>
    </location>
</feature>
<feature type="region of interest" description="Disordered" evidence="1">
    <location>
        <begin position="1"/>
        <end position="36"/>
    </location>
</feature>
<feature type="compositionally biased region" description="Polar residues" evidence="1">
    <location>
        <begin position="132"/>
        <end position="148"/>
    </location>
</feature>
<feature type="compositionally biased region" description="Low complexity" evidence="1">
    <location>
        <begin position="1108"/>
        <end position="1125"/>
    </location>
</feature>
<feature type="compositionally biased region" description="Polar residues" evidence="1">
    <location>
        <begin position="22"/>
        <end position="31"/>
    </location>
</feature>
<protein>
    <submittedName>
        <fullName evidence="2">Uncharacterized protein</fullName>
    </submittedName>
</protein>
<feature type="region of interest" description="Disordered" evidence="1">
    <location>
        <begin position="1100"/>
        <end position="1150"/>
    </location>
</feature>
<accession>A0A4S2J9K3</accession>
<proteinExistence type="predicted"/>
<gene>
    <name evidence="2" type="ORF">DBV15_05703</name>
</gene>
<dbReference type="Proteomes" id="UP000310200">
    <property type="component" value="Unassembled WGS sequence"/>
</dbReference>
<feature type="compositionally biased region" description="Basic and acidic residues" evidence="1">
    <location>
        <begin position="1018"/>
        <end position="1035"/>
    </location>
</feature>
<evidence type="ECO:0000256" key="1">
    <source>
        <dbReference type="SAM" id="MobiDB-lite"/>
    </source>
</evidence>
<keyword evidence="3" id="KW-1185">Reference proteome</keyword>